<name>A0A9Q8VGV5_9HYPO</name>
<keyword evidence="9" id="KW-1185">Reference proteome</keyword>
<sequence>MSRAIANSPRTASQLLPRSRIKMPSFTLYSARGSTNADRIRLTLAEGGFTDYEVVLLNLAQREQKSEENMQRNPWGKVPVVTFPGGFTLYESRAICKYLTRKYSFPLLPADSDIDAVALFEQAQSEEMFYFADPAGKISFEKFAKKFIGLHVDEAVVSSALKSVEAFFDVAERRLLQRGDYMAGREFTLVDIFYIPLIQRLFACGYGDVILERGAVSAWWDRVTNRPAIKKLLAADRDAITAAAAAAAGK</sequence>
<dbReference type="SFLD" id="SFLDG00358">
    <property type="entry name" value="Main_(cytGST)"/>
    <property type="match status" value="1"/>
</dbReference>
<evidence type="ECO:0000313" key="9">
    <source>
        <dbReference type="Proteomes" id="UP000829364"/>
    </source>
</evidence>
<dbReference type="AlphaFoldDB" id="A0A9Q8VGV5"/>
<proteinExistence type="inferred from homology"/>
<organism evidence="8 9">
    <name type="scientific">Purpureocillium takamizusanense</name>
    <dbReference type="NCBI Taxonomy" id="2060973"/>
    <lineage>
        <taxon>Eukaryota</taxon>
        <taxon>Fungi</taxon>
        <taxon>Dikarya</taxon>
        <taxon>Ascomycota</taxon>
        <taxon>Pezizomycotina</taxon>
        <taxon>Sordariomycetes</taxon>
        <taxon>Hypocreomycetidae</taxon>
        <taxon>Hypocreales</taxon>
        <taxon>Ophiocordycipitaceae</taxon>
        <taxon>Purpureocillium</taxon>
    </lineage>
</organism>
<dbReference type="GO" id="GO:0043295">
    <property type="term" value="F:glutathione binding"/>
    <property type="evidence" value="ECO:0007669"/>
    <property type="project" value="TreeGrafter"/>
</dbReference>
<dbReference type="InterPro" id="IPR004045">
    <property type="entry name" value="Glutathione_S-Trfase_N"/>
</dbReference>
<dbReference type="SUPFAM" id="SSF47616">
    <property type="entry name" value="GST C-terminal domain-like"/>
    <property type="match status" value="1"/>
</dbReference>
<accession>A0A9Q8VGV5</accession>
<comment type="similarity">
    <text evidence="1 5">Belongs to the GST superfamily.</text>
</comment>
<dbReference type="EMBL" id="CP086367">
    <property type="protein sequence ID" value="UNI25011.1"/>
    <property type="molecule type" value="Genomic_DNA"/>
</dbReference>
<evidence type="ECO:0000256" key="5">
    <source>
        <dbReference type="RuleBase" id="RU003494"/>
    </source>
</evidence>
<dbReference type="GO" id="GO:0004364">
    <property type="term" value="F:glutathione transferase activity"/>
    <property type="evidence" value="ECO:0007669"/>
    <property type="project" value="UniProtKB-EC"/>
</dbReference>
<dbReference type="PROSITE" id="PS50404">
    <property type="entry name" value="GST_NTER"/>
    <property type="match status" value="1"/>
</dbReference>
<dbReference type="OrthoDB" id="249703at2759"/>
<keyword evidence="3 8" id="KW-0808">Transferase</keyword>
<dbReference type="InterPro" id="IPR036249">
    <property type="entry name" value="Thioredoxin-like_sf"/>
</dbReference>
<reference evidence="8" key="1">
    <citation type="submission" date="2021-11" db="EMBL/GenBank/DDBJ databases">
        <title>Purpureocillium_takamizusanense_genome.</title>
        <authorList>
            <person name="Nguyen N.-H."/>
        </authorList>
    </citation>
    <scope>NUCLEOTIDE SEQUENCE</scope>
    <source>
        <strain evidence="8">PT3</strain>
    </source>
</reference>
<dbReference type="Pfam" id="PF00043">
    <property type="entry name" value="GST_C"/>
    <property type="match status" value="1"/>
</dbReference>
<dbReference type="KEGG" id="ptkz:JDV02_010719"/>
<comment type="catalytic activity">
    <reaction evidence="4">
        <text>RX + glutathione = an S-substituted glutathione + a halide anion + H(+)</text>
        <dbReference type="Rhea" id="RHEA:16437"/>
        <dbReference type="ChEBI" id="CHEBI:15378"/>
        <dbReference type="ChEBI" id="CHEBI:16042"/>
        <dbReference type="ChEBI" id="CHEBI:17792"/>
        <dbReference type="ChEBI" id="CHEBI:57925"/>
        <dbReference type="ChEBI" id="CHEBI:90779"/>
        <dbReference type="EC" id="2.5.1.18"/>
    </reaction>
</comment>
<dbReference type="InterPro" id="IPR040079">
    <property type="entry name" value="Glutathione_S-Trfase"/>
</dbReference>
<evidence type="ECO:0000256" key="4">
    <source>
        <dbReference type="ARBA" id="ARBA00047960"/>
    </source>
</evidence>
<evidence type="ECO:0000256" key="1">
    <source>
        <dbReference type="ARBA" id="ARBA00007409"/>
    </source>
</evidence>
<gene>
    <name evidence="8" type="ORF">JDV02_010719</name>
</gene>
<dbReference type="SUPFAM" id="SSF52833">
    <property type="entry name" value="Thioredoxin-like"/>
    <property type="match status" value="1"/>
</dbReference>
<evidence type="ECO:0000256" key="3">
    <source>
        <dbReference type="ARBA" id="ARBA00022679"/>
    </source>
</evidence>
<feature type="domain" description="GST C-terminal" evidence="7">
    <location>
        <begin position="113"/>
        <end position="243"/>
    </location>
</feature>
<dbReference type="PANTHER" id="PTHR43900:SF3">
    <property type="entry name" value="GLUTATHIONE S-TRANSFERASE RHO"/>
    <property type="match status" value="1"/>
</dbReference>
<dbReference type="Gene3D" id="1.20.1050.10">
    <property type="match status" value="1"/>
</dbReference>
<dbReference type="PROSITE" id="PS50405">
    <property type="entry name" value="GST_CTER"/>
    <property type="match status" value="1"/>
</dbReference>
<dbReference type="GeneID" id="72072662"/>
<dbReference type="InterPro" id="IPR036282">
    <property type="entry name" value="Glutathione-S-Trfase_C_sf"/>
</dbReference>
<dbReference type="SFLD" id="SFLDS00019">
    <property type="entry name" value="Glutathione_Transferase_(cytos"/>
    <property type="match status" value="1"/>
</dbReference>
<dbReference type="InterPro" id="IPR004046">
    <property type="entry name" value="GST_C"/>
</dbReference>
<protein>
    <recommendedName>
        <fullName evidence="2">glutathione transferase</fullName>
        <ecNumber evidence="2">2.5.1.18</ecNumber>
    </recommendedName>
</protein>
<dbReference type="GO" id="GO:0005737">
    <property type="term" value="C:cytoplasm"/>
    <property type="evidence" value="ECO:0007669"/>
    <property type="project" value="TreeGrafter"/>
</dbReference>
<dbReference type="Pfam" id="PF02798">
    <property type="entry name" value="GST_N"/>
    <property type="match status" value="1"/>
</dbReference>
<dbReference type="EC" id="2.5.1.18" evidence="2"/>
<dbReference type="Gene3D" id="3.40.30.10">
    <property type="entry name" value="Glutaredoxin"/>
    <property type="match status" value="1"/>
</dbReference>
<evidence type="ECO:0000313" key="8">
    <source>
        <dbReference type="EMBL" id="UNI25011.1"/>
    </source>
</evidence>
<evidence type="ECO:0000259" key="7">
    <source>
        <dbReference type="PROSITE" id="PS50405"/>
    </source>
</evidence>
<feature type="domain" description="GST N-terminal" evidence="6">
    <location>
        <begin position="24"/>
        <end position="107"/>
    </location>
</feature>
<evidence type="ECO:0000259" key="6">
    <source>
        <dbReference type="PROSITE" id="PS50404"/>
    </source>
</evidence>
<evidence type="ECO:0000256" key="2">
    <source>
        <dbReference type="ARBA" id="ARBA00012452"/>
    </source>
</evidence>
<dbReference type="Proteomes" id="UP000829364">
    <property type="component" value="Chromosome 14"/>
</dbReference>
<dbReference type="PANTHER" id="PTHR43900">
    <property type="entry name" value="GLUTATHIONE S-TRANSFERASE RHO"/>
    <property type="match status" value="1"/>
</dbReference>
<dbReference type="GO" id="GO:0006749">
    <property type="term" value="P:glutathione metabolic process"/>
    <property type="evidence" value="ECO:0007669"/>
    <property type="project" value="TreeGrafter"/>
</dbReference>
<dbReference type="RefSeq" id="XP_047848492.1">
    <property type="nucleotide sequence ID" value="XM_047992478.1"/>
</dbReference>
<dbReference type="InterPro" id="IPR010987">
    <property type="entry name" value="Glutathione-S-Trfase_C-like"/>
</dbReference>